<dbReference type="HOGENOM" id="CLU_075669_1_0_9"/>
<organism evidence="2 3">
    <name type="scientific">Symbiobacterium thermophilum (strain DSM 24528 / JCM 14929 / IAM 14863 / T)</name>
    <dbReference type="NCBI Taxonomy" id="292459"/>
    <lineage>
        <taxon>Bacteria</taxon>
        <taxon>Bacillati</taxon>
        <taxon>Bacillota</taxon>
        <taxon>Clostridia</taxon>
        <taxon>Eubacteriales</taxon>
        <taxon>Symbiobacteriaceae</taxon>
        <taxon>Symbiobacterium</taxon>
    </lineage>
</organism>
<dbReference type="Pfam" id="PF06695">
    <property type="entry name" value="Sm_multidrug_ex"/>
    <property type="match status" value="1"/>
</dbReference>
<dbReference type="EMBL" id="AP006840">
    <property type="protein sequence ID" value="BAD39997.1"/>
    <property type="molecule type" value="Genomic_DNA"/>
</dbReference>
<evidence type="ECO:0000256" key="1">
    <source>
        <dbReference type="SAM" id="Phobius"/>
    </source>
</evidence>
<protein>
    <submittedName>
        <fullName evidence="2">Small multi-drug export protein</fullName>
    </submittedName>
</protein>
<evidence type="ECO:0000313" key="3">
    <source>
        <dbReference type="Proteomes" id="UP000000417"/>
    </source>
</evidence>
<evidence type="ECO:0000313" key="2">
    <source>
        <dbReference type="EMBL" id="BAD39997.1"/>
    </source>
</evidence>
<sequence>MFVTRLRRADTANPGGFLVFNWSAALKVMAISAIPFLELRFGIPVGIVSGLDPAVAVALGVLGNVLQVPLIIFIMYMLRRIAQLVPWAARILARIDRAAERHEAKVRRYGWLGLALLIGIPIPGTGLWTGAAVANLMRMPLMLTALSMAAGVAIAGVLVGAVTTGAIAVIDLF</sequence>
<feature type="transmembrane region" description="Helical" evidence="1">
    <location>
        <begin position="109"/>
        <end position="128"/>
    </location>
</feature>
<keyword evidence="1" id="KW-1133">Transmembrane helix</keyword>
<dbReference type="AlphaFoldDB" id="Q67QP6"/>
<dbReference type="eggNOG" id="COG2426">
    <property type="taxonomic scope" value="Bacteria"/>
</dbReference>
<keyword evidence="3" id="KW-1185">Reference proteome</keyword>
<feature type="transmembrane region" description="Helical" evidence="1">
    <location>
        <begin position="54"/>
        <end position="78"/>
    </location>
</feature>
<dbReference type="PANTHER" id="PTHR36007:SF2">
    <property type="entry name" value="TRANSPORT PROTEIN-RELATED"/>
    <property type="match status" value="1"/>
</dbReference>
<dbReference type="KEGG" id="sth:STH1012"/>
<dbReference type="PANTHER" id="PTHR36007">
    <property type="entry name" value="TRANSPORT PROTEIN-RELATED"/>
    <property type="match status" value="1"/>
</dbReference>
<keyword evidence="1" id="KW-0472">Membrane</keyword>
<dbReference type="InterPro" id="IPR009577">
    <property type="entry name" value="Sm_multidrug_ex"/>
</dbReference>
<gene>
    <name evidence="2" type="ordered locus">STH1012</name>
</gene>
<accession>Q67QP6</accession>
<dbReference type="Proteomes" id="UP000000417">
    <property type="component" value="Chromosome"/>
</dbReference>
<name>Q67QP6_SYMTH</name>
<proteinExistence type="predicted"/>
<feature type="transmembrane region" description="Helical" evidence="1">
    <location>
        <begin position="12"/>
        <end position="34"/>
    </location>
</feature>
<feature type="transmembrane region" description="Helical" evidence="1">
    <location>
        <begin position="148"/>
        <end position="170"/>
    </location>
</feature>
<keyword evidence="1" id="KW-0812">Transmembrane</keyword>
<reference evidence="2 3" key="1">
    <citation type="journal article" date="2004" name="Nucleic Acids Res.">
        <title>Genome sequence of Symbiobacterium thermophilum, an uncultivable bacterium that depends on microbial commensalism.</title>
        <authorList>
            <person name="Ueda K."/>
            <person name="Yamashita A."/>
            <person name="Ishikawa J."/>
            <person name="Shimada M."/>
            <person name="Watsuji T."/>
            <person name="Morimura K."/>
            <person name="Ikeda H."/>
            <person name="Hattori M."/>
            <person name="Beppu T."/>
        </authorList>
    </citation>
    <scope>NUCLEOTIDE SEQUENCE [LARGE SCALE GENOMIC DNA]</scope>
    <source>
        <strain evidence="3">T / IAM 14863</strain>
    </source>
</reference>